<keyword evidence="2" id="KW-1185">Reference proteome</keyword>
<accession>A0A227KCC4</accession>
<dbReference type="EMBL" id="NHMP01000015">
    <property type="protein sequence ID" value="OXE44271.1"/>
    <property type="molecule type" value="Genomic_DNA"/>
</dbReference>
<dbReference type="RefSeq" id="WP_066595437.1">
    <property type="nucleotide sequence ID" value="NZ_CAXHNZ010000009.1"/>
</dbReference>
<evidence type="ECO:0000313" key="1">
    <source>
        <dbReference type="EMBL" id="OXE44271.1"/>
    </source>
</evidence>
<sequence length="91" mass="10424">MDYSFFELYFRGNPKVIETVINGILKQLDIPQVNIKAVITQERVLTVEKRNACLNAVASDAKAKLINFEVQRPDRVLFQGSSALKFFARYN</sequence>
<dbReference type="Proteomes" id="UP000214610">
    <property type="component" value="Unassembled WGS sequence"/>
</dbReference>
<gene>
    <name evidence="1" type="ORF">ADH67_12765</name>
</gene>
<reference evidence="2" key="1">
    <citation type="submission" date="2017-05" db="EMBL/GenBank/DDBJ databases">
        <title>Improved OligoMM genomes.</title>
        <authorList>
            <person name="Garzetti D."/>
        </authorList>
    </citation>
    <scope>NUCLEOTIDE SEQUENCE [LARGE SCALE GENOMIC DNA]</scope>
    <source>
        <strain evidence="2">YL45</strain>
    </source>
</reference>
<protein>
    <submittedName>
        <fullName evidence="1">Uncharacterized protein</fullName>
    </submittedName>
</protein>
<proteinExistence type="predicted"/>
<evidence type="ECO:0000313" key="2">
    <source>
        <dbReference type="Proteomes" id="UP000214610"/>
    </source>
</evidence>
<comment type="caution">
    <text evidence="1">The sequence shown here is derived from an EMBL/GenBank/DDBJ whole genome shotgun (WGS) entry which is preliminary data.</text>
</comment>
<dbReference type="AlphaFoldDB" id="A0A227KCC4"/>
<organism evidence="1 2">
    <name type="scientific">Turicimonas muris</name>
    <dbReference type="NCBI Taxonomy" id="1796652"/>
    <lineage>
        <taxon>Bacteria</taxon>
        <taxon>Pseudomonadati</taxon>
        <taxon>Pseudomonadota</taxon>
        <taxon>Betaproteobacteria</taxon>
        <taxon>Burkholderiales</taxon>
        <taxon>Sutterellaceae</taxon>
        <taxon>Turicimonas</taxon>
    </lineage>
</organism>
<name>A0A227KCC4_9BURK</name>